<accession>A0ABX6T4T4</accession>
<protein>
    <submittedName>
        <fullName evidence="2">Uncharacterized protein</fullName>
    </submittedName>
</protein>
<gene>
    <name evidence="2" type="ORF">H9L14_08715</name>
</gene>
<sequence>MKRGSTMQQGFRVQVVAMTLALLASGCATTTNPSAPVNETVLDANSQYLVQAEARGRSLKLKVDPGAPYFVLLNDKVAKELRLVGTKAATLAVGPMRLKGSTRSEKLTIGGVTASKPVMWVKGQAIGDADGVINPANLPGDRVTLRLQAPQPGEQIIELPMRFDRQRGLYHEFDYGGQLILTRFTLEDRLTTATGAAASVIAKRRTGLWEGGPFVHQVRFGSRGPSAGWSSVRHCR</sequence>
<proteinExistence type="predicted"/>
<keyword evidence="3" id="KW-1185">Reference proteome</keyword>
<organism evidence="2 3">
    <name type="scientific">Sphingomonas sediminicola</name>
    <dbReference type="NCBI Taxonomy" id="386874"/>
    <lineage>
        <taxon>Bacteria</taxon>
        <taxon>Pseudomonadati</taxon>
        <taxon>Pseudomonadota</taxon>
        <taxon>Alphaproteobacteria</taxon>
        <taxon>Sphingomonadales</taxon>
        <taxon>Sphingomonadaceae</taxon>
        <taxon>Sphingomonas</taxon>
    </lineage>
</organism>
<name>A0ABX6T4T4_9SPHN</name>
<feature type="signal peptide" evidence="1">
    <location>
        <begin position="1"/>
        <end position="30"/>
    </location>
</feature>
<dbReference type="EMBL" id="CP060782">
    <property type="protein sequence ID" value="QNP44839.1"/>
    <property type="molecule type" value="Genomic_DNA"/>
</dbReference>
<reference evidence="2 3" key="1">
    <citation type="submission" date="2020-08" db="EMBL/GenBank/DDBJ databases">
        <title>Genome sequence of Sphingomonas sediminicola KACC 15039T.</title>
        <authorList>
            <person name="Hyun D.-W."/>
            <person name="Bae J.-W."/>
        </authorList>
    </citation>
    <scope>NUCLEOTIDE SEQUENCE [LARGE SCALE GENOMIC DNA]</scope>
    <source>
        <strain evidence="2 3">KACC 15039</strain>
    </source>
</reference>
<evidence type="ECO:0000256" key="1">
    <source>
        <dbReference type="SAM" id="SignalP"/>
    </source>
</evidence>
<dbReference type="RefSeq" id="WP_187707797.1">
    <property type="nucleotide sequence ID" value="NZ_CP060782.1"/>
</dbReference>
<evidence type="ECO:0000313" key="2">
    <source>
        <dbReference type="EMBL" id="QNP44839.1"/>
    </source>
</evidence>
<dbReference type="PROSITE" id="PS51257">
    <property type="entry name" value="PROKAR_LIPOPROTEIN"/>
    <property type="match status" value="1"/>
</dbReference>
<keyword evidence="1" id="KW-0732">Signal</keyword>
<evidence type="ECO:0000313" key="3">
    <source>
        <dbReference type="Proteomes" id="UP000516105"/>
    </source>
</evidence>
<dbReference type="Proteomes" id="UP000516105">
    <property type="component" value="Chromosome"/>
</dbReference>
<feature type="chain" id="PRO_5046365837" evidence="1">
    <location>
        <begin position="31"/>
        <end position="236"/>
    </location>
</feature>